<evidence type="ECO:0000313" key="2">
    <source>
        <dbReference type="Proteomes" id="UP000249865"/>
    </source>
</evidence>
<dbReference type="EMBL" id="CP030103">
    <property type="protein sequence ID" value="AWX42664.1"/>
    <property type="molecule type" value="Genomic_DNA"/>
</dbReference>
<protein>
    <submittedName>
        <fullName evidence="1">Uncharacterized protein</fullName>
    </submittedName>
</protein>
<accession>A0A2Z4LLV1</accession>
<gene>
    <name evidence="1" type="ORF">DK849_01030</name>
</gene>
<dbReference type="KEGG" id="mclo:DK849_01030"/>
<dbReference type="AlphaFoldDB" id="A0A2Z4LLV1"/>
<evidence type="ECO:0000313" key="1">
    <source>
        <dbReference type="EMBL" id="AWX42664.1"/>
    </source>
</evidence>
<dbReference type="OrthoDB" id="403760at2"/>
<reference evidence="2" key="1">
    <citation type="submission" date="2018-06" db="EMBL/GenBank/DDBJ databases">
        <title>Complete genome sequences of Mycoplasma anatis, M. anseris and M. cloacale type strains.</title>
        <authorList>
            <person name="Grozner D."/>
            <person name="Forro B."/>
            <person name="Sulyok K.M."/>
            <person name="Marton S."/>
            <person name="Kreizinger Z."/>
            <person name="Banyai K."/>
            <person name="Gyuranecz M."/>
        </authorList>
    </citation>
    <scope>NUCLEOTIDE SEQUENCE [LARGE SCALE GENOMIC DNA]</scope>
    <source>
        <strain evidence="2">NCTC 10199</strain>
    </source>
</reference>
<keyword evidence="2" id="KW-1185">Reference proteome</keyword>
<sequence length="152" mass="17048">MYIIDFDKYNLNMRGQMEKSKSRKIAIIALSLSLISFILLIIGIVLFVINAKNGNDFNEENPIFEPDFGVNRLIYTPIEEPTTSSMWIAGLSFSVFALLILIPEIILTIIAAIKTSHSTAKILSIVGAFIFPIIQFIGLSLIIKHNQDKSQF</sequence>
<organism evidence="1 2">
    <name type="scientific">Metamycoplasma cloacale</name>
    <dbReference type="NCBI Taxonomy" id="92401"/>
    <lineage>
        <taxon>Bacteria</taxon>
        <taxon>Bacillati</taxon>
        <taxon>Mycoplasmatota</taxon>
        <taxon>Mycoplasmoidales</taxon>
        <taxon>Metamycoplasmataceae</taxon>
        <taxon>Metamycoplasma</taxon>
    </lineage>
</organism>
<proteinExistence type="predicted"/>
<dbReference type="Proteomes" id="UP000249865">
    <property type="component" value="Chromosome"/>
</dbReference>
<name>A0A2Z4LLV1_9BACT</name>